<evidence type="ECO:0000256" key="6">
    <source>
        <dbReference type="SAM" id="SignalP"/>
    </source>
</evidence>
<name>A0ABP0SQV5_9DINO</name>
<feature type="chain" id="PRO_5045551121" evidence="6">
    <location>
        <begin position="17"/>
        <end position="466"/>
    </location>
</feature>
<dbReference type="Gene3D" id="2.40.70.10">
    <property type="entry name" value="Acid Proteases"/>
    <property type="match status" value="2"/>
</dbReference>
<evidence type="ECO:0000256" key="2">
    <source>
        <dbReference type="ARBA" id="ARBA00022670"/>
    </source>
</evidence>
<dbReference type="EMBL" id="CAXAMM010044461">
    <property type="protein sequence ID" value="CAK9114791.1"/>
    <property type="molecule type" value="Genomic_DNA"/>
</dbReference>
<protein>
    <submittedName>
        <fullName evidence="8">Pepsin A</fullName>
    </submittedName>
</protein>
<comment type="similarity">
    <text evidence="1 5">Belongs to the peptidase A1 family.</text>
</comment>
<dbReference type="InterPro" id="IPR021109">
    <property type="entry name" value="Peptidase_aspartic_dom_sf"/>
</dbReference>
<dbReference type="InterPro" id="IPR001969">
    <property type="entry name" value="Aspartic_peptidase_AS"/>
</dbReference>
<dbReference type="PROSITE" id="PS00141">
    <property type="entry name" value="ASP_PROTEASE"/>
    <property type="match status" value="1"/>
</dbReference>
<evidence type="ECO:0000256" key="1">
    <source>
        <dbReference type="ARBA" id="ARBA00007447"/>
    </source>
</evidence>
<keyword evidence="2 5" id="KW-0645">Protease</keyword>
<evidence type="ECO:0000313" key="8">
    <source>
        <dbReference type="EMBL" id="CAK9114791.1"/>
    </source>
</evidence>
<proteinExistence type="inferred from homology"/>
<keyword evidence="3 5" id="KW-0064">Aspartyl protease</keyword>
<evidence type="ECO:0000313" key="9">
    <source>
        <dbReference type="Proteomes" id="UP001642464"/>
    </source>
</evidence>
<evidence type="ECO:0000256" key="5">
    <source>
        <dbReference type="RuleBase" id="RU000454"/>
    </source>
</evidence>
<keyword evidence="4 5" id="KW-0378">Hydrolase</keyword>
<keyword evidence="6" id="KW-0732">Signal</keyword>
<comment type="caution">
    <text evidence="8">The sequence shown here is derived from an EMBL/GenBank/DDBJ whole genome shotgun (WGS) entry which is preliminary data.</text>
</comment>
<dbReference type="Pfam" id="PF00026">
    <property type="entry name" value="Asp"/>
    <property type="match status" value="2"/>
</dbReference>
<organism evidence="8 9">
    <name type="scientific">Durusdinium trenchii</name>
    <dbReference type="NCBI Taxonomy" id="1381693"/>
    <lineage>
        <taxon>Eukaryota</taxon>
        <taxon>Sar</taxon>
        <taxon>Alveolata</taxon>
        <taxon>Dinophyceae</taxon>
        <taxon>Suessiales</taxon>
        <taxon>Symbiodiniaceae</taxon>
        <taxon>Durusdinium</taxon>
    </lineage>
</organism>
<evidence type="ECO:0000256" key="4">
    <source>
        <dbReference type="ARBA" id="ARBA00022801"/>
    </source>
</evidence>
<feature type="domain" description="Peptidase A1" evidence="7">
    <location>
        <begin position="56"/>
        <end position="418"/>
    </location>
</feature>
<feature type="signal peptide" evidence="6">
    <location>
        <begin position="1"/>
        <end position="16"/>
    </location>
</feature>
<dbReference type="SUPFAM" id="SSF50630">
    <property type="entry name" value="Acid proteases"/>
    <property type="match status" value="1"/>
</dbReference>
<dbReference type="InterPro" id="IPR001461">
    <property type="entry name" value="Aspartic_peptidase_A1"/>
</dbReference>
<dbReference type="PANTHER" id="PTHR47966">
    <property type="entry name" value="BETA-SITE APP-CLEAVING ENZYME, ISOFORM A-RELATED"/>
    <property type="match status" value="1"/>
</dbReference>
<dbReference type="PRINTS" id="PR00792">
    <property type="entry name" value="PEPSIN"/>
</dbReference>
<dbReference type="Proteomes" id="UP001642464">
    <property type="component" value="Unassembled WGS sequence"/>
</dbReference>
<reference evidence="8 9" key="1">
    <citation type="submission" date="2024-02" db="EMBL/GenBank/DDBJ databases">
        <authorList>
            <person name="Chen Y."/>
            <person name="Shah S."/>
            <person name="Dougan E. K."/>
            <person name="Thang M."/>
            <person name="Chan C."/>
        </authorList>
    </citation>
    <scope>NUCLEOTIDE SEQUENCE [LARGE SCALE GENOMIC DNA]</scope>
</reference>
<keyword evidence="9" id="KW-1185">Reference proteome</keyword>
<dbReference type="PROSITE" id="PS51767">
    <property type="entry name" value="PEPTIDASE_A1"/>
    <property type="match status" value="1"/>
</dbReference>
<evidence type="ECO:0000256" key="3">
    <source>
        <dbReference type="ARBA" id="ARBA00022750"/>
    </source>
</evidence>
<accession>A0ABP0SQV5</accession>
<evidence type="ECO:0000259" key="7">
    <source>
        <dbReference type="PROSITE" id="PS51767"/>
    </source>
</evidence>
<gene>
    <name evidence="8" type="ORF">SCF082_LOCUS53153</name>
</gene>
<dbReference type="PANTHER" id="PTHR47966:SF51">
    <property type="entry name" value="BETA-SITE APP-CLEAVING ENZYME, ISOFORM A-RELATED"/>
    <property type="match status" value="1"/>
</dbReference>
<sequence length="466" mass="51523">MNGVFVLSSLVALTTSSLLEDVEPNQCIDLLQTQSEFRLRPRPVRQELANHEDVSYTGRIRVGQQDFEAILDTGSFELVIFTHNCEGCGAAGHRGYDPRKSPKYRAGRLVQELSYGSGNAFCSNAFDQVEIGSLHLESQPIWLVEQAQMKVLSDAKFQAILGVGPPFAMKLQAEMDEKQLQGLAGKLKAWNVSIPASLRSRMQNIKKADRAMENLHDSVPENLQLRFLSMCLGRKQGSLGAAIWHDHDPSSRPEPFRRLAVIGKVTWGLSLKNVRLVSKGQRIDIACSKGCGAILDTGTSLLTAPFDAVNRMGNVLKALGANCLKEDSLPHLEFELGGEVLSLPPQSYIGFVKGVMPAPWKTLFHQKPLIQVEDCQLLMMDNGGMTGGEEGPLWIIGMPFFRTFYTTFDYSSSQPSIWVTEASESCEPAQAAHAAHVKQSSLLQVDQSNLRLPRWMSNRSSEHVQL</sequence>
<dbReference type="InterPro" id="IPR033121">
    <property type="entry name" value="PEPTIDASE_A1"/>
</dbReference>